<keyword evidence="1" id="KW-1185">Reference proteome</keyword>
<dbReference type="WBParaSite" id="scaffold3459_cov308.g6676">
    <property type="protein sequence ID" value="scaffold3459_cov308.g6676"/>
    <property type="gene ID" value="scaffold3459_cov308.g6676"/>
</dbReference>
<proteinExistence type="predicted"/>
<dbReference type="Proteomes" id="UP000887561">
    <property type="component" value="Unplaced"/>
</dbReference>
<sequence length="267" mass="29005">MVSGSISYVNSCKCNTRKENNCAHYLSNWLIENGKLSANSKHATATCSEGRVLRAKDFATGAGSNSVGFRNIFKNEMGLSMSLNPPTGNCFIYCERGGQGHVYYGTKSNCVAGTGSVLDEVLVQSMRLLLKALFQSTCLQRPLDGYLISCKCNSPKDNNCAHYLSNWLIENSKLSSNPKGSTATCSEGRVLRAKDLASGFGKNAVGFGNIFKNEMGLSMSHNPPKGNCFIYCERGGRGHVYYGTKDYCVAGTGSGKDFGAQYYQYYT</sequence>
<dbReference type="AlphaFoldDB" id="A0A915M847"/>
<name>A0A915M847_MELJA</name>
<evidence type="ECO:0000313" key="1">
    <source>
        <dbReference type="Proteomes" id="UP000887561"/>
    </source>
</evidence>
<accession>A0A915M847</accession>
<reference evidence="2" key="1">
    <citation type="submission" date="2022-11" db="UniProtKB">
        <authorList>
            <consortium name="WormBaseParasite"/>
        </authorList>
    </citation>
    <scope>IDENTIFICATION</scope>
</reference>
<protein>
    <submittedName>
        <fullName evidence="2">Uncharacterized protein</fullName>
    </submittedName>
</protein>
<organism evidence="1 2">
    <name type="scientific">Meloidogyne javanica</name>
    <name type="common">Root-knot nematode worm</name>
    <dbReference type="NCBI Taxonomy" id="6303"/>
    <lineage>
        <taxon>Eukaryota</taxon>
        <taxon>Metazoa</taxon>
        <taxon>Ecdysozoa</taxon>
        <taxon>Nematoda</taxon>
        <taxon>Chromadorea</taxon>
        <taxon>Rhabditida</taxon>
        <taxon>Tylenchina</taxon>
        <taxon>Tylenchomorpha</taxon>
        <taxon>Tylenchoidea</taxon>
        <taxon>Meloidogynidae</taxon>
        <taxon>Meloidogyninae</taxon>
        <taxon>Meloidogyne</taxon>
        <taxon>Meloidogyne incognita group</taxon>
    </lineage>
</organism>
<evidence type="ECO:0000313" key="2">
    <source>
        <dbReference type="WBParaSite" id="scaffold3459_cov308.g6676"/>
    </source>
</evidence>